<organism evidence="2 3">
    <name type="scientific">Heterorhabditis bacteriophora</name>
    <name type="common">Entomopathogenic nematode worm</name>
    <dbReference type="NCBI Taxonomy" id="37862"/>
    <lineage>
        <taxon>Eukaryota</taxon>
        <taxon>Metazoa</taxon>
        <taxon>Ecdysozoa</taxon>
        <taxon>Nematoda</taxon>
        <taxon>Chromadorea</taxon>
        <taxon>Rhabditida</taxon>
        <taxon>Rhabditina</taxon>
        <taxon>Rhabditomorpha</taxon>
        <taxon>Strongyloidea</taxon>
        <taxon>Heterorhabditidae</taxon>
        <taxon>Heterorhabditis</taxon>
    </lineage>
</organism>
<dbReference type="AlphaFoldDB" id="A0A1I7WF98"/>
<dbReference type="WBParaSite" id="Hba_03647">
    <property type="protein sequence ID" value="Hba_03647"/>
    <property type="gene ID" value="Hba_03647"/>
</dbReference>
<keyword evidence="1" id="KW-1133">Transmembrane helix</keyword>
<sequence length="71" mass="8477">MEVELSRICLESEVVTVEKRKLFPWEPARRRHAITNSVAYLIIRVSAVIYTQLITYLFIPYCDIKWYINTL</sequence>
<keyword evidence="2" id="KW-1185">Reference proteome</keyword>
<proteinExistence type="predicted"/>
<evidence type="ECO:0000256" key="1">
    <source>
        <dbReference type="SAM" id="Phobius"/>
    </source>
</evidence>
<protein>
    <submittedName>
        <fullName evidence="3">Ovule protein</fullName>
    </submittedName>
</protein>
<keyword evidence="1" id="KW-0472">Membrane</keyword>
<name>A0A1I7WF98_HETBA</name>
<dbReference type="Proteomes" id="UP000095283">
    <property type="component" value="Unplaced"/>
</dbReference>
<reference evidence="3" key="1">
    <citation type="submission" date="2016-11" db="UniProtKB">
        <authorList>
            <consortium name="WormBaseParasite"/>
        </authorList>
    </citation>
    <scope>IDENTIFICATION</scope>
</reference>
<feature type="transmembrane region" description="Helical" evidence="1">
    <location>
        <begin position="38"/>
        <end position="59"/>
    </location>
</feature>
<keyword evidence="1" id="KW-0812">Transmembrane</keyword>
<evidence type="ECO:0000313" key="3">
    <source>
        <dbReference type="WBParaSite" id="Hba_03647"/>
    </source>
</evidence>
<evidence type="ECO:0000313" key="2">
    <source>
        <dbReference type="Proteomes" id="UP000095283"/>
    </source>
</evidence>
<accession>A0A1I7WF98</accession>